<dbReference type="EMBL" id="HACG01039569">
    <property type="protein sequence ID" value="CEK86434.1"/>
    <property type="molecule type" value="Transcribed_RNA"/>
</dbReference>
<protein>
    <submittedName>
        <fullName evidence="1">Uncharacterized protein</fullName>
    </submittedName>
</protein>
<name>A0A0B7AZF5_9EUPU</name>
<reference evidence="1" key="1">
    <citation type="submission" date="2014-12" db="EMBL/GenBank/DDBJ databases">
        <title>Insight into the proteome of Arion vulgaris.</title>
        <authorList>
            <person name="Aradska J."/>
            <person name="Bulat T."/>
            <person name="Smidak R."/>
            <person name="Sarate P."/>
            <person name="Gangsoo J."/>
            <person name="Sialana F."/>
            <person name="Bilban M."/>
            <person name="Lubec G."/>
        </authorList>
    </citation>
    <scope>NUCLEOTIDE SEQUENCE</scope>
    <source>
        <tissue evidence="1">Skin</tissue>
    </source>
</reference>
<evidence type="ECO:0000313" key="2">
    <source>
        <dbReference type="EMBL" id="CEK86435.1"/>
    </source>
</evidence>
<dbReference type="EMBL" id="HACG01039570">
    <property type="protein sequence ID" value="CEK86435.1"/>
    <property type="molecule type" value="Transcribed_RNA"/>
</dbReference>
<evidence type="ECO:0000313" key="1">
    <source>
        <dbReference type="EMBL" id="CEK86434.1"/>
    </source>
</evidence>
<sequence>FKLVEHKSSTSDDNRLICRYQQSSDPLPFQELFTERNKLIFHVNLGLPKQNMVHAAALKTNRDFLS</sequence>
<dbReference type="AlphaFoldDB" id="A0A0B7AZF5"/>
<organism evidence="1">
    <name type="scientific">Arion vulgaris</name>
    <dbReference type="NCBI Taxonomy" id="1028688"/>
    <lineage>
        <taxon>Eukaryota</taxon>
        <taxon>Metazoa</taxon>
        <taxon>Spiralia</taxon>
        <taxon>Lophotrochozoa</taxon>
        <taxon>Mollusca</taxon>
        <taxon>Gastropoda</taxon>
        <taxon>Heterobranchia</taxon>
        <taxon>Euthyneura</taxon>
        <taxon>Panpulmonata</taxon>
        <taxon>Eupulmonata</taxon>
        <taxon>Stylommatophora</taxon>
        <taxon>Helicina</taxon>
        <taxon>Arionoidea</taxon>
        <taxon>Arionidae</taxon>
        <taxon>Arion</taxon>
    </lineage>
</organism>
<accession>A0A0B7AZF5</accession>
<proteinExistence type="predicted"/>
<gene>
    <name evidence="1" type="primary">ORF153684</name>
    <name evidence="2" type="synonym">ORF153688</name>
</gene>
<feature type="non-terminal residue" evidence="1">
    <location>
        <position position="1"/>
    </location>
</feature>